<dbReference type="OrthoDB" id="3514520at2"/>
<dbReference type="RefSeq" id="WP_078979037.1">
    <property type="nucleotide sequence ID" value="NZ_MWQN01000001.1"/>
</dbReference>
<reference evidence="2 3" key="1">
    <citation type="submission" date="2017-03" db="EMBL/GenBank/DDBJ databases">
        <title>Draft genome sequence of Streptomyces scabrisporus NF3, endophyte isolated from Amphipterygium adstringens.</title>
        <authorList>
            <person name="Vazquez M."/>
            <person name="Ceapa C.D."/>
            <person name="Rodriguez Luna D."/>
            <person name="Sanchez Esquivel S."/>
        </authorList>
    </citation>
    <scope>NUCLEOTIDE SEQUENCE [LARGE SCALE GENOMIC DNA]</scope>
    <source>
        <strain evidence="2 3">NF3</strain>
    </source>
</reference>
<evidence type="ECO:0000313" key="2">
    <source>
        <dbReference type="EMBL" id="OPC84737.1"/>
    </source>
</evidence>
<name>A0A1T3P6L2_9ACTN</name>
<dbReference type="SUPFAM" id="SSF51556">
    <property type="entry name" value="Metallo-dependent hydrolases"/>
    <property type="match status" value="1"/>
</dbReference>
<feature type="domain" description="Amidohydrolase-related" evidence="1">
    <location>
        <begin position="52"/>
        <end position="392"/>
    </location>
</feature>
<accession>A0A1T3P6L2</accession>
<dbReference type="InterPro" id="IPR011059">
    <property type="entry name" value="Metal-dep_hydrolase_composite"/>
</dbReference>
<dbReference type="Gene3D" id="2.30.40.10">
    <property type="entry name" value="Urease, subunit C, domain 1"/>
    <property type="match status" value="1"/>
</dbReference>
<protein>
    <recommendedName>
        <fullName evidence="1">Amidohydrolase-related domain-containing protein</fullName>
    </recommendedName>
</protein>
<dbReference type="Proteomes" id="UP000190037">
    <property type="component" value="Unassembled WGS sequence"/>
</dbReference>
<dbReference type="InterPro" id="IPR032466">
    <property type="entry name" value="Metal_Hydrolase"/>
</dbReference>
<sequence length="396" mass="40977">MLVIRAARAFDGEHAVPGPVSVFVADGRIVGVEPGEAHVPDGWQVADHPAATILPGLFDLHSHLGGDGRDGALDRLPEYSAAELDAVIDDSLRRELAVGVTVVRDLGDRDWSVLRRRDRAPDGRPVPTILAAGPPITSAGGHCWRFATQAVGPEQLRAAVRERAERGVDVVKVMGSGGTMTPGTDLMSCQFSEAELRLIVDEAHAAGLPVTVHAHNLPAVEQALAAHADGIEHCTCLTEQGVRISDDLLHRLAARGIPVCPTLGTDPDAPAPPAARELLERIGATREARLALVVRTHRAGVRIVSGADSGISAAKPHGSLPAAVADLVCGGVSTTDALASATSLAADAVGLGTRKGRLRAGHDADLLLCEGDPVTHIGALTAVTAVMVGGTWADLS</sequence>
<dbReference type="EMBL" id="MWQN01000001">
    <property type="protein sequence ID" value="OPC84737.1"/>
    <property type="molecule type" value="Genomic_DNA"/>
</dbReference>
<dbReference type="STRING" id="159449.B4N89_01495"/>
<proteinExistence type="predicted"/>
<gene>
    <name evidence="2" type="ORF">B4N89_01495</name>
</gene>
<dbReference type="Gene3D" id="3.20.20.140">
    <property type="entry name" value="Metal-dependent hydrolases"/>
    <property type="match status" value="1"/>
</dbReference>
<dbReference type="InterPro" id="IPR051781">
    <property type="entry name" value="Metallo-dep_Hydrolase"/>
</dbReference>
<dbReference type="SUPFAM" id="SSF51338">
    <property type="entry name" value="Composite domain of metallo-dependent hydrolases"/>
    <property type="match status" value="1"/>
</dbReference>
<keyword evidence="3" id="KW-1185">Reference proteome</keyword>
<dbReference type="AlphaFoldDB" id="A0A1T3P6L2"/>
<dbReference type="InterPro" id="IPR006680">
    <property type="entry name" value="Amidohydro-rel"/>
</dbReference>
<evidence type="ECO:0000313" key="3">
    <source>
        <dbReference type="Proteomes" id="UP000190037"/>
    </source>
</evidence>
<evidence type="ECO:0000259" key="1">
    <source>
        <dbReference type="Pfam" id="PF01979"/>
    </source>
</evidence>
<organism evidence="2 3">
    <name type="scientific">Embleya scabrispora</name>
    <dbReference type="NCBI Taxonomy" id="159449"/>
    <lineage>
        <taxon>Bacteria</taxon>
        <taxon>Bacillati</taxon>
        <taxon>Actinomycetota</taxon>
        <taxon>Actinomycetes</taxon>
        <taxon>Kitasatosporales</taxon>
        <taxon>Streptomycetaceae</taxon>
        <taxon>Embleya</taxon>
    </lineage>
</organism>
<dbReference type="PANTHER" id="PTHR43135">
    <property type="entry name" value="ALPHA-D-RIBOSE 1-METHYLPHOSPHONATE 5-TRIPHOSPHATE DIPHOSPHATASE"/>
    <property type="match status" value="1"/>
</dbReference>
<comment type="caution">
    <text evidence="2">The sequence shown here is derived from an EMBL/GenBank/DDBJ whole genome shotgun (WGS) entry which is preliminary data.</text>
</comment>
<dbReference type="GO" id="GO:0016810">
    <property type="term" value="F:hydrolase activity, acting on carbon-nitrogen (but not peptide) bonds"/>
    <property type="evidence" value="ECO:0007669"/>
    <property type="project" value="InterPro"/>
</dbReference>
<dbReference type="PANTHER" id="PTHR43135:SF3">
    <property type="entry name" value="ALPHA-D-RIBOSE 1-METHYLPHOSPHONATE 5-TRIPHOSPHATE DIPHOSPHATASE"/>
    <property type="match status" value="1"/>
</dbReference>
<dbReference type="Pfam" id="PF01979">
    <property type="entry name" value="Amidohydro_1"/>
    <property type="match status" value="1"/>
</dbReference>